<keyword evidence="5" id="KW-0408">Iron</keyword>
<dbReference type="EC" id="1.14.13.142" evidence="8"/>
<dbReference type="AlphaFoldDB" id="A0A5S9Q5D7"/>
<keyword evidence="2" id="KW-0001">2Fe-2S</keyword>
<comment type="cofactor">
    <cofactor evidence="1">
        <name>Fe cation</name>
        <dbReference type="ChEBI" id="CHEBI:24875"/>
    </cofactor>
</comment>
<dbReference type="InterPro" id="IPR036922">
    <property type="entry name" value="Rieske_2Fe-2S_sf"/>
</dbReference>
<evidence type="ECO:0000256" key="1">
    <source>
        <dbReference type="ARBA" id="ARBA00001962"/>
    </source>
</evidence>
<dbReference type="SUPFAM" id="SSF50022">
    <property type="entry name" value="ISP domain"/>
    <property type="match status" value="1"/>
</dbReference>
<dbReference type="InterPro" id="IPR050584">
    <property type="entry name" value="Cholesterol_7-desaturase"/>
</dbReference>
<protein>
    <submittedName>
        <fullName evidence="8">3-ketosteroid-9-alpha-monooxygenase, oxygenase component</fullName>
        <ecNumber evidence="8">1.14.13.142</ecNumber>
    </submittedName>
</protein>
<sequence>MSEIIATSVQDVRFPRGWIPIGYTIPWITPPPAADTAEAQAAQRKMQNAYGAAVENVFAVLQAGGEGLAEAIEGANEKQDNILAAMHFEPEQKNPTFPADEKGPWEVNVAGKSLVLWRDSDDNLQCIDNYCRHMGAKLSIGEIKGDSIQCPFHHWSWNGEGDCTDIAYCDKIPPRAKTDKFPIVERNGMVFLWHCPEGSEPAWEIPVMEEFENSEWTNWTVTTEIIDTHWKELIDNISDRAHFGPVHDAPCSHFENVFEDHTALQINHCNSTTLGMLYSNATYYGPCYQITEWKGELPDNLAYEDGELILSRIQQPVKVAEGTIQDGYNFPVLDTDFNAFAGITEEDGKLITPMGDELTHKGKKVVKVPGPVHNVRMLNAHMPIDLKQLGADNDSFRLFTGVMIKKLDGIPDEDSEAISAAYAHASMNAFFQDVWIWKNKRFEPNPVLCAGDGPINKLRKNWYTQFYTEAAKKSADVA</sequence>
<evidence type="ECO:0000256" key="5">
    <source>
        <dbReference type="ARBA" id="ARBA00023004"/>
    </source>
</evidence>
<evidence type="ECO:0000256" key="6">
    <source>
        <dbReference type="ARBA" id="ARBA00023014"/>
    </source>
</evidence>
<dbReference type="Proteomes" id="UP000434580">
    <property type="component" value="Unassembled WGS sequence"/>
</dbReference>
<dbReference type="PROSITE" id="PS51296">
    <property type="entry name" value="RIESKE"/>
    <property type="match status" value="1"/>
</dbReference>
<dbReference type="InterPro" id="IPR017941">
    <property type="entry name" value="Rieske_2Fe-2S"/>
</dbReference>
<dbReference type="SUPFAM" id="SSF55961">
    <property type="entry name" value="Bet v1-like"/>
    <property type="match status" value="1"/>
</dbReference>
<dbReference type="GO" id="GO:0046872">
    <property type="term" value="F:metal ion binding"/>
    <property type="evidence" value="ECO:0007669"/>
    <property type="project" value="UniProtKB-KW"/>
</dbReference>
<dbReference type="GO" id="GO:0008203">
    <property type="term" value="P:cholesterol metabolic process"/>
    <property type="evidence" value="ECO:0007669"/>
    <property type="project" value="InterPro"/>
</dbReference>
<dbReference type="Pfam" id="PF19298">
    <property type="entry name" value="KshA_C"/>
    <property type="match status" value="2"/>
</dbReference>
<keyword evidence="6" id="KW-0411">Iron-sulfur</keyword>
<dbReference type="OrthoDB" id="9769355at2"/>
<gene>
    <name evidence="8" type="primary">kshA_5</name>
    <name evidence="8" type="ORF">DPBNPPHM_01438</name>
</gene>
<dbReference type="Gene3D" id="3.90.380.10">
    <property type="entry name" value="Naphthalene 1,2-dioxygenase Alpha Subunit, Chain A, domain 1"/>
    <property type="match status" value="2"/>
</dbReference>
<keyword evidence="8" id="KW-0503">Monooxygenase</keyword>
<proteinExistence type="predicted"/>
<dbReference type="GO" id="GO:0004497">
    <property type="term" value="F:monooxygenase activity"/>
    <property type="evidence" value="ECO:0007669"/>
    <property type="project" value="UniProtKB-KW"/>
</dbReference>
<dbReference type="GO" id="GO:0005737">
    <property type="term" value="C:cytoplasm"/>
    <property type="evidence" value="ECO:0007669"/>
    <property type="project" value="TreeGrafter"/>
</dbReference>
<evidence type="ECO:0000259" key="7">
    <source>
        <dbReference type="PROSITE" id="PS51296"/>
    </source>
</evidence>
<evidence type="ECO:0000313" key="9">
    <source>
        <dbReference type="Proteomes" id="UP000434580"/>
    </source>
</evidence>
<dbReference type="Gene3D" id="2.102.10.10">
    <property type="entry name" value="Rieske [2Fe-2S] iron-sulphur domain"/>
    <property type="match status" value="1"/>
</dbReference>
<name>A0A5S9Q5D7_9GAMM</name>
<keyword evidence="3" id="KW-0479">Metal-binding</keyword>
<evidence type="ECO:0000256" key="2">
    <source>
        <dbReference type="ARBA" id="ARBA00022714"/>
    </source>
</evidence>
<feature type="domain" description="Rieske" evidence="7">
    <location>
        <begin position="93"/>
        <end position="192"/>
    </location>
</feature>
<organism evidence="8 9">
    <name type="scientific">BD1-7 clade bacterium</name>
    <dbReference type="NCBI Taxonomy" id="2029982"/>
    <lineage>
        <taxon>Bacteria</taxon>
        <taxon>Pseudomonadati</taxon>
        <taxon>Pseudomonadota</taxon>
        <taxon>Gammaproteobacteria</taxon>
        <taxon>Cellvibrionales</taxon>
        <taxon>Spongiibacteraceae</taxon>
        <taxon>BD1-7 clade</taxon>
    </lineage>
</organism>
<dbReference type="EMBL" id="CACSII010000016">
    <property type="protein sequence ID" value="CAA0110987.1"/>
    <property type="molecule type" value="Genomic_DNA"/>
</dbReference>
<evidence type="ECO:0000313" key="8">
    <source>
        <dbReference type="EMBL" id="CAA0110987.1"/>
    </source>
</evidence>
<dbReference type="InterPro" id="IPR045605">
    <property type="entry name" value="KshA-like_C"/>
</dbReference>
<dbReference type="Pfam" id="PF00355">
    <property type="entry name" value="Rieske"/>
    <property type="match status" value="1"/>
</dbReference>
<dbReference type="GO" id="GO:0051537">
    <property type="term" value="F:2 iron, 2 sulfur cluster binding"/>
    <property type="evidence" value="ECO:0007669"/>
    <property type="project" value="UniProtKB-KW"/>
</dbReference>
<evidence type="ECO:0000256" key="3">
    <source>
        <dbReference type="ARBA" id="ARBA00022723"/>
    </source>
</evidence>
<evidence type="ECO:0000256" key="4">
    <source>
        <dbReference type="ARBA" id="ARBA00023002"/>
    </source>
</evidence>
<dbReference type="PANTHER" id="PTHR21266">
    <property type="entry name" value="IRON-SULFUR DOMAIN CONTAINING PROTEIN"/>
    <property type="match status" value="1"/>
</dbReference>
<accession>A0A5S9Q5D7</accession>
<dbReference type="PANTHER" id="PTHR21266:SF60">
    <property type="entry name" value="3-KETOSTEROID-9-ALPHA-MONOOXYGENASE, OXYGENASE COMPONENT"/>
    <property type="match status" value="1"/>
</dbReference>
<keyword evidence="4 8" id="KW-0560">Oxidoreductase</keyword>
<reference evidence="8 9" key="1">
    <citation type="submission" date="2019-11" db="EMBL/GenBank/DDBJ databases">
        <authorList>
            <person name="Holert J."/>
        </authorList>
    </citation>
    <scope>NUCLEOTIDE SEQUENCE [LARGE SCALE GENOMIC DNA]</scope>
    <source>
        <strain evidence="8">BC5_2</strain>
    </source>
</reference>